<keyword evidence="7" id="KW-1185">Reference proteome</keyword>
<evidence type="ECO:0000313" key="6">
    <source>
        <dbReference type="EMBL" id="CAG9836678.1"/>
    </source>
</evidence>
<keyword evidence="3" id="KW-0863">Zinc-finger</keyword>
<organism evidence="6 7">
    <name type="scientific">Diabrotica balteata</name>
    <name type="common">Banded cucumber beetle</name>
    <dbReference type="NCBI Taxonomy" id="107213"/>
    <lineage>
        <taxon>Eukaryota</taxon>
        <taxon>Metazoa</taxon>
        <taxon>Ecdysozoa</taxon>
        <taxon>Arthropoda</taxon>
        <taxon>Hexapoda</taxon>
        <taxon>Insecta</taxon>
        <taxon>Pterygota</taxon>
        <taxon>Neoptera</taxon>
        <taxon>Endopterygota</taxon>
        <taxon>Coleoptera</taxon>
        <taxon>Polyphaga</taxon>
        <taxon>Cucujiformia</taxon>
        <taxon>Chrysomeloidea</taxon>
        <taxon>Chrysomelidae</taxon>
        <taxon>Galerucinae</taxon>
        <taxon>Diabroticina</taxon>
        <taxon>Diabroticites</taxon>
        <taxon>Diabrotica</taxon>
    </lineage>
</organism>
<dbReference type="GO" id="GO:0005634">
    <property type="term" value="C:nucleus"/>
    <property type="evidence" value="ECO:0007669"/>
    <property type="project" value="UniProtKB-SubCell"/>
</dbReference>
<proteinExistence type="predicted"/>
<evidence type="ECO:0000256" key="4">
    <source>
        <dbReference type="ARBA" id="ARBA00022833"/>
    </source>
</evidence>
<evidence type="ECO:0000256" key="5">
    <source>
        <dbReference type="ARBA" id="ARBA00023242"/>
    </source>
</evidence>
<dbReference type="InterPro" id="IPR052035">
    <property type="entry name" value="ZnF_BED_domain_contain"/>
</dbReference>
<name>A0A9N9XHL8_DIABA</name>
<dbReference type="OrthoDB" id="6765595at2759"/>
<evidence type="ECO:0000256" key="3">
    <source>
        <dbReference type="ARBA" id="ARBA00022771"/>
    </source>
</evidence>
<accession>A0A9N9XHL8</accession>
<dbReference type="EMBL" id="OU898281">
    <property type="protein sequence ID" value="CAG9836678.1"/>
    <property type="molecule type" value="Genomic_DNA"/>
</dbReference>
<sequence>MKKGVNLLNVEHIDCASHKIQNVLKAGIKAQESVVAAITKCKKVATHFHHSTAAEDELTNTKKGLIKNLFIQEYATRWNSTFYMLEPIFQVKESLGLYASANNEILQLASEE</sequence>
<dbReference type="InterPro" id="IPR012337">
    <property type="entry name" value="RNaseH-like_sf"/>
</dbReference>
<keyword evidence="4" id="KW-0862">Zinc</keyword>
<protein>
    <submittedName>
        <fullName evidence="6">Uncharacterized protein</fullName>
    </submittedName>
</protein>
<dbReference type="PANTHER" id="PTHR46481:SF10">
    <property type="entry name" value="ZINC FINGER BED DOMAIN-CONTAINING PROTEIN 39"/>
    <property type="match status" value="1"/>
</dbReference>
<dbReference type="AlphaFoldDB" id="A0A9N9XHL8"/>
<gene>
    <name evidence="6" type="ORF">DIABBA_LOCUS9748</name>
</gene>
<reference evidence="6" key="1">
    <citation type="submission" date="2022-01" db="EMBL/GenBank/DDBJ databases">
        <authorList>
            <person name="King R."/>
        </authorList>
    </citation>
    <scope>NUCLEOTIDE SEQUENCE</scope>
</reference>
<evidence type="ECO:0000256" key="2">
    <source>
        <dbReference type="ARBA" id="ARBA00022723"/>
    </source>
</evidence>
<evidence type="ECO:0000256" key="1">
    <source>
        <dbReference type="ARBA" id="ARBA00004123"/>
    </source>
</evidence>
<dbReference type="PANTHER" id="PTHR46481">
    <property type="entry name" value="ZINC FINGER BED DOMAIN-CONTAINING PROTEIN 4"/>
    <property type="match status" value="1"/>
</dbReference>
<keyword evidence="2" id="KW-0479">Metal-binding</keyword>
<evidence type="ECO:0000313" key="7">
    <source>
        <dbReference type="Proteomes" id="UP001153709"/>
    </source>
</evidence>
<keyword evidence="5" id="KW-0539">Nucleus</keyword>
<dbReference type="GO" id="GO:0008270">
    <property type="term" value="F:zinc ion binding"/>
    <property type="evidence" value="ECO:0007669"/>
    <property type="project" value="UniProtKB-KW"/>
</dbReference>
<dbReference type="Proteomes" id="UP001153709">
    <property type="component" value="Chromosome 6"/>
</dbReference>
<comment type="subcellular location">
    <subcellularLocation>
        <location evidence="1">Nucleus</location>
    </subcellularLocation>
</comment>
<dbReference type="SUPFAM" id="SSF53098">
    <property type="entry name" value="Ribonuclease H-like"/>
    <property type="match status" value="1"/>
</dbReference>